<dbReference type="InterPro" id="IPR011990">
    <property type="entry name" value="TPR-like_helical_dom_sf"/>
</dbReference>
<dbReference type="Gene3D" id="1.25.40.10">
    <property type="entry name" value="Tetratricopeptide repeat domain"/>
    <property type="match status" value="1"/>
</dbReference>
<protein>
    <recommendedName>
        <fullName evidence="3">Pentatricopeptide repeat-containing protein</fullName>
    </recommendedName>
</protein>
<gene>
    <name evidence="2" type="ORF">NAES01612_LOCUS8111</name>
</gene>
<dbReference type="AlphaFoldDB" id="A0A7S4KL67"/>
<evidence type="ECO:0008006" key="3">
    <source>
        <dbReference type="Google" id="ProtNLM"/>
    </source>
</evidence>
<dbReference type="EMBL" id="HBKR01012204">
    <property type="protein sequence ID" value="CAE2298347.1"/>
    <property type="molecule type" value="Transcribed_RNA"/>
</dbReference>
<reference evidence="2" key="1">
    <citation type="submission" date="2021-01" db="EMBL/GenBank/DDBJ databases">
        <authorList>
            <person name="Corre E."/>
            <person name="Pelletier E."/>
            <person name="Niang G."/>
            <person name="Scheremetjew M."/>
            <person name="Finn R."/>
            <person name="Kale V."/>
            <person name="Holt S."/>
            <person name="Cochrane G."/>
            <person name="Meng A."/>
            <person name="Brown T."/>
            <person name="Cohen L."/>
        </authorList>
    </citation>
    <scope>NUCLEOTIDE SEQUENCE</scope>
    <source>
        <strain evidence="2">SoJaBio B1-5/56/2</strain>
    </source>
</reference>
<organism evidence="2">
    <name type="scientific">Paramoeba aestuarina</name>
    <dbReference type="NCBI Taxonomy" id="180227"/>
    <lineage>
        <taxon>Eukaryota</taxon>
        <taxon>Amoebozoa</taxon>
        <taxon>Discosea</taxon>
        <taxon>Flabellinia</taxon>
        <taxon>Dactylopodida</taxon>
        <taxon>Paramoebidae</taxon>
        <taxon>Paramoeba</taxon>
    </lineage>
</organism>
<proteinExistence type="predicted"/>
<accession>A0A7S4KL67</accession>
<evidence type="ECO:0000313" key="2">
    <source>
        <dbReference type="EMBL" id="CAE2298347.1"/>
    </source>
</evidence>
<feature type="region of interest" description="Disordered" evidence="1">
    <location>
        <begin position="329"/>
        <end position="369"/>
    </location>
</feature>
<feature type="region of interest" description="Disordered" evidence="1">
    <location>
        <begin position="225"/>
        <end position="246"/>
    </location>
</feature>
<evidence type="ECO:0000256" key="1">
    <source>
        <dbReference type="SAM" id="MobiDB-lite"/>
    </source>
</evidence>
<name>A0A7S4KL67_9EUKA</name>
<sequence>MDNLFHIHILNALMEVMISGGFQSCQQVFEKTYDSIGKFPGLNPTLDTYLYTMRALCLCGNIKEAESIFHWLKQALGSQGLGNDTRPYDILLEGYRDVKDYESCDALMKELMDARFPTIMPRTAELYLRSIIDRAYTPLAGDMSYYGQPYHAELKRIPLIMQRLATHGITGCFLSPPVLFHVNDAMISYKISERLKYKWNRSMGQFDFLNMRRANQYVDDVQELTSGGAMKGNPQEKDQKGGTGQIPYYGRHGQKKSWEMLPSDSLFYQFHVEEQMRDTKMETKNTLVATDLYSRPQQWMHEVPQTRYDQLQSHMKIDFKAIGIRRHLNPHAPGQEESLQKDDQIISSAASLGKKATDSRKKVVRKPPR</sequence>